<dbReference type="Gene3D" id="1.10.10.60">
    <property type="entry name" value="Homeodomain-like"/>
    <property type="match status" value="1"/>
</dbReference>
<dbReference type="PRINTS" id="PR00032">
    <property type="entry name" value="HTHARAC"/>
</dbReference>
<dbReference type="Proteomes" id="UP000245466">
    <property type="component" value="Unassembled WGS sequence"/>
</dbReference>
<dbReference type="SUPFAM" id="SSF55008">
    <property type="entry name" value="HMA, heavy metal-associated domain"/>
    <property type="match status" value="1"/>
</dbReference>
<dbReference type="EMBL" id="QEKI01000003">
    <property type="protein sequence ID" value="PVY42203.1"/>
    <property type="molecule type" value="Genomic_DNA"/>
</dbReference>
<dbReference type="OrthoDB" id="952277at2"/>
<dbReference type="PROSITE" id="PS00041">
    <property type="entry name" value="HTH_ARAC_FAMILY_1"/>
    <property type="match status" value="1"/>
</dbReference>
<dbReference type="PANTHER" id="PTHR43280:SF30">
    <property type="entry name" value="MMSAB OPERON REGULATORY PROTEIN"/>
    <property type="match status" value="1"/>
</dbReference>
<dbReference type="PANTHER" id="PTHR43280">
    <property type="entry name" value="ARAC-FAMILY TRANSCRIPTIONAL REGULATOR"/>
    <property type="match status" value="1"/>
</dbReference>
<sequence length="206" mass="23973">MVDTDCEQLMTLYIKNMVCPRCIKVVRDELQAISLTVKEVVLGRAIIFRPENVSVEDIHKVLVRNGFDLIQDDQSKLVEQTKIIIINLFYKDNPEQNMSSISQYLSGVLKRDYTYISTTFKAMEKIPLSRYIILQKVERAKELLEYNEQNVSEISSLLGYKSVQHFSSQFKEVTGLNPLKYRNQQLYHRQPICAIQDLKETLSESE</sequence>
<comment type="caution">
    <text evidence="5">The sequence shown here is derived from an EMBL/GenBank/DDBJ whole genome shotgun (WGS) entry which is preliminary data.</text>
</comment>
<dbReference type="AlphaFoldDB" id="A0A2U1B0N1"/>
<protein>
    <submittedName>
        <fullName evidence="5">Helix-turn-helix protein</fullName>
    </submittedName>
</protein>
<organism evidence="5 6">
    <name type="scientific">Pontibacter virosus</name>
    <dbReference type="NCBI Taxonomy" id="1765052"/>
    <lineage>
        <taxon>Bacteria</taxon>
        <taxon>Pseudomonadati</taxon>
        <taxon>Bacteroidota</taxon>
        <taxon>Cytophagia</taxon>
        <taxon>Cytophagales</taxon>
        <taxon>Hymenobacteraceae</taxon>
        <taxon>Pontibacter</taxon>
    </lineage>
</organism>
<dbReference type="InterPro" id="IPR009057">
    <property type="entry name" value="Homeodomain-like_sf"/>
</dbReference>
<dbReference type="InterPro" id="IPR020449">
    <property type="entry name" value="Tscrpt_reg_AraC-type_HTH"/>
</dbReference>
<keyword evidence="6" id="KW-1185">Reference proteome</keyword>
<dbReference type="RefSeq" id="WP_116542384.1">
    <property type="nucleotide sequence ID" value="NZ_QEKI01000003.1"/>
</dbReference>
<dbReference type="InterPro" id="IPR018060">
    <property type="entry name" value="HTH_AraC"/>
</dbReference>
<dbReference type="GO" id="GO:0003700">
    <property type="term" value="F:DNA-binding transcription factor activity"/>
    <property type="evidence" value="ECO:0007669"/>
    <property type="project" value="InterPro"/>
</dbReference>
<keyword evidence="2" id="KW-0238">DNA-binding</keyword>
<evidence type="ECO:0000259" key="4">
    <source>
        <dbReference type="PROSITE" id="PS01124"/>
    </source>
</evidence>
<gene>
    <name evidence="5" type="ORF">C8E01_10369</name>
</gene>
<evidence type="ECO:0000313" key="6">
    <source>
        <dbReference type="Proteomes" id="UP000245466"/>
    </source>
</evidence>
<reference evidence="5 6" key="1">
    <citation type="submission" date="2018-04" db="EMBL/GenBank/DDBJ databases">
        <title>Genomic Encyclopedia of Type Strains, Phase IV (KMG-IV): sequencing the most valuable type-strain genomes for metagenomic binning, comparative biology and taxonomic classification.</title>
        <authorList>
            <person name="Goeker M."/>
        </authorList>
    </citation>
    <scope>NUCLEOTIDE SEQUENCE [LARGE SCALE GENOMIC DNA]</scope>
    <source>
        <strain evidence="5 6">DSM 100231</strain>
    </source>
</reference>
<dbReference type="GO" id="GO:0046872">
    <property type="term" value="F:metal ion binding"/>
    <property type="evidence" value="ECO:0007669"/>
    <property type="project" value="InterPro"/>
</dbReference>
<evidence type="ECO:0000256" key="2">
    <source>
        <dbReference type="ARBA" id="ARBA00023125"/>
    </source>
</evidence>
<evidence type="ECO:0000313" key="5">
    <source>
        <dbReference type="EMBL" id="PVY42203.1"/>
    </source>
</evidence>
<dbReference type="PROSITE" id="PS01124">
    <property type="entry name" value="HTH_ARAC_FAMILY_2"/>
    <property type="match status" value="1"/>
</dbReference>
<evidence type="ECO:0000256" key="3">
    <source>
        <dbReference type="ARBA" id="ARBA00023163"/>
    </source>
</evidence>
<keyword evidence="1" id="KW-0805">Transcription regulation</keyword>
<accession>A0A2U1B0N1</accession>
<feature type="domain" description="HTH araC/xylS-type" evidence="4">
    <location>
        <begin position="114"/>
        <end position="184"/>
    </location>
</feature>
<dbReference type="SMART" id="SM00342">
    <property type="entry name" value="HTH_ARAC"/>
    <property type="match status" value="1"/>
</dbReference>
<keyword evidence="3" id="KW-0804">Transcription</keyword>
<evidence type="ECO:0000256" key="1">
    <source>
        <dbReference type="ARBA" id="ARBA00023015"/>
    </source>
</evidence>
<dbReference type="InterPro" id="IPR018062">
    <property type="entry name" value="HTH_AraC-typ_CS"/>
</dbReference>
<dbReference type="GO" id="GO:0043565">
    <property type="term" value="F:sequence-specific DNA binding"/>
    <property type="evidence" value="ECO:0007669"/>
    <property type="project" value="InterPro"/>
</dbReference>
<proteinExistence type="predicted"/>
<dbReference type="Pfam" id="PF12833">
    <property type="entry name" value="HTH_18"/>
    <property type="match status" value="1"/>
</dbReference>
<name>A0A2U1B0N1_9BACT</name>
<dbReference type="InterPro" id="IPR036163">
    <property type="entry name" value="HMA_dom_sf"/>
</dbReference>
<dbReference type="SUPFAM" id="SSF46689">
    <property type="entry name" value="Homeodomain-like"/>
    <property type="match status" value="1"/>
</dbReference>